<dbReference type="KEGG" id="amon:H9L24_13080"/>
<dbReference type="InterPro" id="IPR003439">
    <property type="entry name" value="ABC_transporter-like_ATP-bd"/>
</dbReference>
<dbReference type="InterPro" id="IPR013525">
    <property type="entry name" value="ABC2_TM"/>
</dbReference>
<keyword evidence="3 8" id="KW-0812">Transmembrane</keyword>
<dbReference type="Pfam" id="PF00005">
    <property type="entry name" value="ABC_tran"/>
    <property type="match status" value="2"/>
</dbReference>
<dbReference type="InterPro" id="IPR047817">
    <property type="entry name" value="ABC2_TM_bact-type"/>
</dbReference>
<keyword evidence="4" id="KW-0547">Nucleotide-binding</keyword>
<dbReference type="Pfam" id="PF12698">
    <property type="entry name" value="ABC2_membrane_3"/>
    <property type="match status" value="1"/>
</dbReference>
<dbReference type="PROSITE" id="PS00211">
    <property type="entry name" value="ABC_TRANSPORTER_1"/>
    <property type="match status" value="1"/>
</dbReference>
<evidence type="ECO:0000256" key="2">
    <source>
        <dbReference type="ARBA" id="ARBA00022475"/>
    </source>
</evidence>
<evidence type="ECO:0000256" key="8">
    <source>
        <dbReference type="SAM" id="Phobius"/>
    </source>
</evidence>
<evidence type="ECO:0000313" key="11">
    <source>
        <dbReference type="EMBL" id="QNP58035.1"/>
    </source>
</evidence>
<keyword evidence="7 8" id="KW-0472">Membrane</keyword>
<dbReference type="Gene3D" id="3.40.1710.10">
    <property type="entry name" value="abc type-2 transporter like domain"/>
    <property type="match status" value="1"/>
</dbReference>
<feature type="domain" description="ABC transmembrane type-2" evidence="10">
    <location>
        <begin position="679"/>
        <end position="916"/>
    </location>
</feature>
<evidence type="ECO:0000256" key="4">
    <source>
        <dbReference type="ARBA" id="ARBA00022741"/>
    </source>
</evidence>
<dbReference type="InterPro" id="IPR017871">
    <property type="entry name" value="ABC_transporter-like_CS"/>
</dbReference>
<organism evidence="11 12">
    <name type="scientific">Paenacidovorax monticola</name>
    <dbReference type="NCBI Taxonomy" id="1926868"/>
    <lineage>
        <taxon>Bacteria</taxon>
        <taxon>Pseudomonadati</taxon>
        <taxon>Pseudomonadota</taxon>
        <taxon>Betaproteobacteria</taxon>
        <taxon>Burkholderiales</taxon>
        <taxon>Comamonadaceae</taxon>
        <taxon>Paenacidovorax</taxon>
    </lineage>
</organism>
<evidence type="ECO:0000259" key="10">
    <source>
        <dbReference type="PROSITE" id="PS51012"/>
    </source>
</evidence>
<feature type="transmembrane region" description="Helical" evidence="8">
    <location>
        <begin position="775"/>
        <end position="798"/>
    </location>
</feature>
<protein>
    <submittedName>
        <fullName evidence="11">Ribosome-associated ATPase/putative transporter RbbA</fullName>
    </submittedName>
</protein>
<dbReference type="CDD" id="cd03230">
    <property type="entry name" value="ABC_DR_subfamily_A"/>
    <property type="match status" value="1"/>
</dbReference>
<evidence type="ECO:0000256" key="5">
    <source>
        <dbReference type="ARBA" id="ARBA00022840"/>
    </source>
</evidence>
<dbReference type="InterPro" id="IPR027417">
    <property type="entry name" value="P-loop_NTPase"/>
</dbReference>
<dbReference type="EMBL" id="CP060790">
    <property type="protein sequence ID" value="QNP58035.1"/>
    <property type="molecule type" value="Genomic_DNA"/>
</dbReference>
<dbReference type="PROSITE" id="PS50893">
    <property type="entry name" value="ABC_TRANSPORTER_2"/>
    <property type="match status" value="2"/>
</dbReference>
<dbReference type="AlphaFoldDB" id="A0A7H0HBW9"/>
<reference evidence="11 12" key="1">
    <citation type="submission" date="2020-08" db="EMBL/GenBank/DDBJ databases">
        <title>Genome sequence of Acidovorax monticola KACC 19171T.</title>
        <authorList>
            <person name="Hyun D.-W."/>
            <person name="Bae J.-W."/>
        </authorList>
    </citation>
    <scope>NUCLEOTIDE SEQUENCE [LARGE SCALE GENOMIC DNA]</scope>
    <source>
        <strain evidence="11 12">KACC 19171</strain>
    </source>
</reference>
<dbReference type="GO" id="GO:0016887">
    <property type="term" value="F:ATP hydrolysis activity"/>
    <property type="evidence" value="ECO:0007669"/>
    <property type="project" value="InterPro"/>
</dbReference>
<dbReference type="PROSITE" id="PS51012">
    <property type="entry name" value="ABC_TM2"/>
    <property type="match status" value="1"/>
</dbReference>
<feature type="transmembrane region" description="Helical" evidence="8">
    <location>
        <begin position="831"/>
        <end position="852"/>
    </location>
</feature>
<accession>A0A7H0HBW9</accession>
<feature type="domain" description="ABC transporter" evidence="9">
    <location>
        <begin position="13"/>
        <end position="248"/>
    </location>
</feature>
<keyword evidence="2" id="KW-1003">Cell membrane</keyword>
<dbReference type="PANTHER" id="PTHR43038:SF4">
    <property type="entry name" value="RIBOSOME-ASSOCIATED ATPASE"/>
    <property type="match status" value="1"/>
</dbReference>
<evidence type="ECO:0000313" key="12">
    <source>
        <dbReference type="Proteomes" id="UP000516057"/>
    </source>
</evidence>
<feature type="transmembrane region" description="Helical" evidence="8">
    <location>
        <begin position="569"/>
        <end position="587"/>
    </location>
</feature>
<dbReference type="GO" id="GO:0016020">
    <property type="term" value="C:membrane"/>
    <property type="evidence" value="ECO:0007669"/>
    <property type="project" value="UniProtKB-SubCell"/>
</dbReference>
<feature type="transmembrane region" description="Helical" evidence="8">
    <location>
        <begin position="894"/>
        <end position="913"/>
    </location>
</feature>
<keyword evidence="12" id="KW-1185">Reference proteome</keyword>
<dbReference type="PANTHER" id="PTHR43038">
    <property type="entry name" value="ATP-BINDING CASSETTE, SUB-FAMILY H, MEMBER 1"/>
    <property type="match status" value="1"/>
</dbReference>
<name>A0A7H0HBW9_9BURK</name>
<proteinExistence type="predicted"/>
<sequence>MPTPSSSGPEAVARLAGVRLRYGRVDALAGIDLDLPAGCMVGIIGPDGVGKSSMLSLLAGARAVQQGRVEALGGDMASKAHRDRVCPRIAYMPQGLGKNLYPTLSVEENLQFFARLFGHGAAERRRRIDDLTRSTGLHKFLQRPAGKLSGGMKQKLGLCCALIHDPDLLILDEPTTGVDPLARAQFWDLIQRIRRQRPGMSVLVATAYMDEAQRFDWLVAMDDGRVLATGTPAELLARTGCDALESAFIQLLPEEKKRGYQPVEIPPLPADDGTAVAIEARDLTMRFGDFVAVDHVSFRIRRGEIFGFLGSNGCGKSTTMKMLTGLLPASEGRAALFGKPVDPRDVNTRRRVGYMSQAFSLYGELTCEQNLVLHARLFHVPEAEIATRVDEMLQRFDLREVRASLPESLPLGMRQRLSLAVAMVHRPELLILDEPTSGVDPIARDGFWRLLVELSRRDRVTIFISTHFMNEAERCDRISLMHAGKVLDSDAPAALVERRSAHTLEEAFIGYLVDAGGGTPTGAGDDAPAAAAPVPPESAPAPHRAFSLQRLYSYLWREALELRRDTVRATLALAGSLILMFVIGYGINMDVENLRYAVLDRDQTTLSQSYTLNLSGSRYFIERPPIADYADLDRRMKSGELSLAIEIPSGFGRDVLRGQPVQIGAWFDGAMPMRAETVQGYVLGLHQHWLATQIRERTGATLHSAVAVQTRYRYNPDVRSLPAMVPAVIPLLLLMLPAMLTALAVVREKEMGSIINLYVTPVTRAEFLLGKQLPYVALALLNFVLMSLLAVTVFGVPVTGSYPTLLLAAFVFSITATGMGLLASAVTRSQIAAMFFAILGTLIPAIQFSGLIDPVSSLEGSGRFIGSFYPATFMFSISRGVFSKGLGLSDLQGALWPLLAAIPVVMGAAVALLQKQER</sequence>
<evidence type="ECO:0000256" key="3">
    <source>
        <dbReference type="ARBA" id="ARBA00022692"/>
    </source>
</evidence>
<dbReference type="NCBIfam" id="NF033858">
    <property type="entry name" value="ABC2_perm_RbbA"/>
    <property type="match status" value="1"/>
</dbReference>
<dbReference type="GO" id="GO:0005524">
    <property type="term" value="F:ATP binding"/>
    <property type="evidence" value="ECO:0007669"/>
    <property type="project" value="UniProtKB-KW"/>
</dbReference>
<dbReference type="SUPFAM" id="SSF52540">
    <property type="entry name" value="P-loop containing nucleoside triphosphate hydrolases"/>
    <property type="match status" value="2"/>
</dbReference>
<dbReference type="Proteomes" id="UP000516057">
    <property type="component" value="Chromosome"/>
</dbReference>
<keyword evidence="6 8" id="KW-1133">Transmembrane helix</keyword>
<feature type="domain" description="ABC transporter" evidence="9">
    <location>
        <begin position="278"/>
        <end position="508"/>
    </location>
</feature>
<gene>
    <name evidence="11" type="primary">rbbA</name>
    <name evidence="11" type="ORF">H9L24_13080</name>
</gene>
<evidence type="ECO:0000256" key="1">
    <source>
        <dbReference type="ARBA" id="ARBA00004141"/>
    </source>
</evidence>
<dbReference type="GO" id="GO:0140359">
    <property type="term" value="F:ABC-type transporter activity"/>
    <property type="evidence" value="ECO:0007669"/>
    <property type="project" value="InterPro"/>
</dbReference>
<dbReference type="SMART" id="SM00382">
    <property type="entry name" value="AAA"/>
    <property type="match status" value="2"/>
</dbReference>
<evidence type="ECO:0000256" key="6">
    <source>
        <dbReference type="ARBA" id="ARBA00022989"/>
    </source>
</evidence>
<dbReference type="InterPro" id="IPR047651">
    <property type="entry name" value="ABC2_perm_RbbA"/>
</dbReference>
<dbReference type="InterPro" id="IPR003593">
    <property type="entry name" value="AAA+_ATPase"/>
</dbReference>
<evidence type="ECO:0000256" key="7">
    <source>
        <dbReference type="ARBA" id="ARBA00023136"/>
    </source>
</evidence>
<keyword evidence="5" id="KW-0067">ATP-binding</keyword>
<feature type="transmembrane region" description="Helical" evidence="8">
    <location>
        <begin position="864"/>
        <end position="882"/>
    </location>
</feature>
<comment type="subcellular location">
    <subcellularLocation>
        <location evidence="1">Membrane</location>
        <topology evidence="1">Multi-pass membrane protein</topology>
    </subcellularLocation>
</comment>
<dbReference type="Gene3D" id="3.40.50.300">
    <property type="entry name" value="P-loop containing nucleotide triphosphate hydrolases"/>
    <property type="match status" value="2"/>
</dbReference>
<feature type="transmembrane region" description="Helical" evidence="8">
    <location>
        <begin position="805"/>
        <end position="825"/>
    </location>
</feature>
<dbReference type="RefSeq" id="WP_187735030.1">
    <property type="nucleotide sequence ID" value="NZ_CP060790.1"/>
</dbReference>
<feature type="transmembrane region" description="Helical" evidence="8">
    <location>
        <begin position="721"/>
        <end position="746"/>
    </location>
</feature>
<evidence type="ECO:0000259" key="9">
    <source>
        <dbReference type="PROSITE" id="PS50893"/>
    </source>
</evidence>